<gene>
    <name evidence="3" type="ORF">LY79DRAFT_701131</name>
</gene>
<protein>
    <recommendedName>
        <fullName evidence="2">DUF7587 domain-containing protein</fullName>
    </recommendedName>
</protein>
<dbReference type="Pfam" id="PF24494">
    <property type="entry name" value="DUF7587"/>
    <property type="match status" value="1"/>
</dbReference>
<dbReference type="EMBL" id="JAHLJV010000010">
    <property type="protein sequence ID" value="KAK1596921.1"/>
    <property type="molecule type" value="Genomic_DNA"/>
</dbReference>
<dbReference type="RefSeq" id="XP_060417758.1">
    <property type="nucleotide sequence ID" value="XM_060564918.1"/>
</dbReference>
<accession>A0AAD8Q804</accession>
<evidence type="ECO:0000313" key="4">
    <source>
        <dbReference type="Proteomes" id="UP001230504"/>
    </source>
</evidence>
<reference evidence="3" key="1">
    <citation type="submission" date="2021-06" db="EMBL/GenBank/DDBJ databases">
        <title>Comparative genomics, transcriptomics and evolutionary studies reveal genomic signatures of adaptation to plant cell wall in hemibiotrophic fungi.</title>
        <authorList>
            <consortium name="DOE Joint Genome Institute"/>
            <person name="Baroncelli R."/>
            <person name="Diaz J.F."/>
            <person name="Benocci T."/>
            <person name="Peng M."/>
            <person name="Battaglia E."/>
            <person name="Haridas S."/>
            <person name="Andreopoulos W."/>
            <person name="Labutti K."/>
            <person name="Pangilinan J."/>
            <person name="Floch G.L."/>
            <person name="Makela M.R."/>
            <person name="Henrissat B."/>
            <person name="Grigoriev I.V."/>
            <person name="Crouch J.A."/>
            <person name="De Vries R.P."/>
            <person name="Sukno S.A."/>
            <person name="Thon M.R."/>
        </authorList>
    </citation>
    <scope>NUCLEOTIDE SEQUENCE</scope>
    <source>
        <strain evidence="3">CBS 125086</strain>
    </source>
</reference>
<evidence type="ECO:0000259" key="2">
    <source>
        <dbReference type="Pfam" id="PF24494"/>
    </source>
</evidence>
<name>A0AAD8Q804_9PEZI</name>
<proteinExistence type="predicted"/>
<organism evidence="3 4">
    <name type="scientific">Colletotrichum navitas</name>
    <dbReference type="NCBI Taxonomy" id="681940"/>
    <lineage>
        <taxon>Eukaryota</taxon>
        <taxon>Fungi</taxon>
        <taxon>Dikarya</taxon>
        <taxon>Ascomycota</taxon>
        <taxon>Pezizomycotina</taxon>
        <taxon>Sordariomycetes</taxon>
        <taxon>Hypocreomycetidae</taxon>
        <taxon>Glomerellales</taxon>
        <taxon>Glomerellaceae</taxon>
        <taxon>Colletotrichum</taxon>
        <taxon>Colletotrichum graminicola species complex</taxon>
    </lineage>
</organism>
<evidence type="ECO:0000256" key="1">
    <source>
        <dbReference type="SAM" id="MobiDB-lite"/>
    </source>
</evidence>
<feature type="region of interest" description="Disordered" evidence="1">
    <location>
        <begin position="247"/>
        <end position="291"/>
    </location>
</feature>
<dbReference type="GeneID" id="85449158"/>
<comment type="caution">
    <text evidence="3">The sequence shown here is derived from an EMBL/GenBank/DDBJ whole genome shotgun (WGS) entry which is preliminary data.</text>
</comment>
<keyword evidence="4" id="KW-1185">Reference proteome</keyword>
<evidence type="ECO:0000313" key="3">
    <source>
        <dbReference type="EMBL" id="KAK1596921.1"/>
    </source>
</evidence>
<feature type="domain" description="DUF7587" evidence="2">
    <location>
        <begin position="122"/>
        <end position="228"/>
    </location>
</feature>
<dbReference type="AlphaFoldDB" id="A0AAD8Q804"/>
<dbReference type="Proteomes" id="UP001230504">
    <property type="component" value="Unassembled WGS sequence"/>
</dbReference>
<feature type="compositionally biased region" description="Basic and acidic residues" evidence="1">
    <location>
        <begin position="247"/>
        <end position="273"/>
    </location>
</feature>
<sequence>MALVPSATLSVAQYRSSAQKIASNDSPRVIGWLTKNHTDDMPWVVRVKSEFYQVIMDAFPNYLQFISTSRDHGAVNGVAMLSTSHEVHTEGGLSRPQVLYRVTHRGQPNNGIKSRLKRGSDPIFLQLHLQKHLNVRCRERSPFLSATPDRVKALELAAKQAAKGIPGVQVIEFKTSGPGWDHNTQRLWGARSLLLQFGLDTAPRFDKEYLVEHSIPEESIVSRLDWKQDKQKLDPWGHYMRKAVRDFRRNKGNQERAKEEKNEAAAEKRKAGDLGELEPEPKKRKTGKWVKVGIKVGRNTGA</sequence>
<dbReference type="InterPro" id="IPR056009">
    <property type="entry name" value="DUF7587"/>
</dbReference>